<keyword evidence="7 10" id="KW-0072">Autophagy</keyword>
<keyword evidence="8 10" id="KW-0445">Lipid transport</keyword>
<dbReference type="EMBL" id="JBHFFA010000001">
    <property type="protein sequence ID" value="KAL2654051.1"/>
    <property type="molecule type" value="Genomic_DNA"/>
</dbReference>
<keyword evidence="13" id="KW-1185">Reference proteome</keyword>
<keyword evidence="5 10" id="KW-0812">Transmembrane</keyword>
<dbReference type="AlphaFoldDB" id="A0ABD1ZSS9"/>
<dbReference type="GO" id="GO:0006914">
    <property type="term" value="P:autophagy"/>
    <property type="evidence" value="ECO:0007669"/>
    <property type="project" value="UniProtKB-KW"/>
</dbReference>
<dbReference type="Pfam" id="PF04109">
    <property type="entry name" value="ATG9"/>
    <property type="match status" value="1"/>
</dbReference>
<gene>
    <name evidence="12" type="ORF">R1flu_022179</name>
</gene>
<feature type="compositionally biased region" description="Acidic residues" evidence="11">
    <location>
        <begin position="805"/>
        <end position="814"/>
    </location>
</feature>
<evidence type="ECO:0000256" key="8">
    <source>
        <dbReference type="ARBA" id="ARBA00023055"/>
    </source>
</evidence>
<dbReference type="InterPro" id="IPR007241">
    <property type="entry name" value="Autophagy-rel_prot_9"/>
</dbReference>
<evidence type="ECO:0000256" key="3">
    <source>
        <dbReference type="ARBA" id="ARBA00018074"/>
    </source>
</evidence>
<evidence type="ECO:0000313" key="12">
    <source>
        <dbReference type="EMBL" id="KAL2654051.1"/>
    </source>
</evidence>
<comment type="function">
    <text evidence="10">Phospholipid scramblase involved in autophagy. Cycles between the preautophagosomal structure/phagophore assembly site (PAS) and the cytoplasmic vesicle pool and supplies membrane for the growing autophagosome. Lipid scramblase activity plays a key role in preautophagosomal structure/phagophore assembly by distributing the phospholipids that arrive through ATG2 from the cytoplasmic to the luminal leaflet of the bilayer, thereby driving autophagosomal membrane expansion.</text>
</comment>
<evidence type="ECO:0000256" key="9">
    <source>
        <dbReference type="ARBA" id="ARBA00023136"/>
    </source>
</evidence>
<proteinExistence type="inferred from homology"/>
<keyword evidence="9 10" id="KW-0472">Membrane</keyword>
<evidence type="ECO:0000256" key="6">
    <source>
        <dbReference type="ARBA" id="ARBA00022989"/>
    </source>
</evidence>
<feature type="transmembrane region" description="Helical" evidence="10">
    <location>
        <begin position="322"/>
        <end position="346"/>
    </location>
</feature>
<evidence type="ECO:0000256" key="1">
    <source>
        <dbReference type="ARBA" id="ARBA00004511"/>
    </source>
</evidence>
<accession>A0ABD1ZSS9</accession>
<protein>
    <recommendedName>
        <fullName evidence="3 10">Autophagy-related protein 9</fullName>
    </recommendedName>
</protein>
<feature type="transmembrane region" description="Helical" evidence="10">
    <location>
        <begin position="509"/>
        <end position="530"/>
    </location>
</feature>
<reference evidence="12 13" key="1">
    <citation type="submission" date="2024-09" db="EMBL/GenBank/DDBJ databases">
        <title>Chromosome-scale assembly of Riccia fluitans.</title>
        <authorList>
            <person name="Paukszto L."/>
            <person name="Sawicki J."/>
            <person name="Karawczyk K."/>
            <person name="Piernik-Szablinska J."/>
            <person name="Szczecinska M."/>
            <person name="Mazdziarz M."/>
        </authorList>
    </citation>
    <scope>NUCLEOTIDE SEQUENCE [LARGE SCALE GENOMIC DNA]</scope>
    <source>
        <strain evidence="12">Rf_01</strain>
        <tissue evidence="12">Aerial parts of the thallus</tissue>
    </source>
</reference>
<evidence type="ECO:0000256" key="4">
    <source>
        <dbReference type="ARBA" id="ARBA00022448"/>
    </source>
</evidence>
<name>A0ABD1ZSS9_9MARC</name>
<feature type="transmembrane region" description="Helical" evidence="10">
    <location>
        <begin position="90"/>
        <end position="117"/>
    </location>
</feature>
<dbReference type="PANTHER" id="PTHR13038">
    <property type="entry name" value="APG9 AUTOPHAGY 9"/>
    <property type="match status" value="1"/>
</dbReference>
<comment type="subcellular location">
    <subcellularLocation>
        <location evidence="1 10">Preautophagosomal structure membrane</location>
        <topology evidence="1 10">Multi-pass membrane protein</topology>
    </subcellularLocation>
</comment>
<sequence length="869" mass="100346">MFSSVWRRIEGSFLAGGGAQHHHHHIMHRNDPGLGHMRLEVELPEYRPLAGGDTTGPPDLLNGESSRWETIADLDRFFERIYQYYCDKGFWCIVTQWIVELLTLGFTISFSGFLLLFVNWRGLLHAKCGVEGIETTGKDCNLYEEALWPHPFKPFTFSTAVVIVYLTIFSFYWLFCFLRFFTQLRETLEIRDFCHNSLGVSEHELRTMQWPALVDKLVEVQRRQRLCIVKELSAHDIVSRIMRKDNYMIGLLNKGVIALEVPHWLPGVGPAITKEDGVQKRILLTKTMEWTLNWCILQNMFDSNFMIRRDFTSNPNRLRKRLMTVGLCMLMLSPFLIIFMLLYFFLRYAEQFYHQPSAAGSRRWSNLSRWSFREFNELDHMFKRRLNASYKHAVEYVKQFPSPIISMVAKLVAFISGAFAAVLILVALFDETLLQAHIFNRNLFWHTAVLAAIIQVSRSLIEEEFQIFDPEGVMRQIAYHTHYMPKHWRGAENTDRVRKEFEALFQYKGALFFEEMVSIFVTPFILWFYLPQCVDEVLQFVTDFTTTVDGVGSVCSLSVFDFQHHGNSKYGSPFHTSKDRRSSQGKMEKSFISFKSNYPSWEPDGNGKQLLSVLADFRTRKEDMALYTLAHVNTSFDARMRSIPRMGESLYHRASDSVGKERFGYRTPLSRSHPADEEIQDSAHFRENFGALSVQQPDQIYWLDRFYTASQTAEPSLASHASEAEQRTTFESKRQVVGGNFQASISDHSEIQENVPRPGIIQQIPGQGGESRWWARKGPGSTMIPESTFEPPIFGGVGMLESQDDFYESEEDPEQSWMNRRHSSGAAYLSRQMSDDESSHLDLPFGDAFDKPRDLSGAGERPTSSNSRN</sequence>
<comment type="caution">
    <text evidence="12">The sequence shown here is derived from an EMBL/GenBank/DDBJ whole genome shotgun (WGS) entry which is preliminary data.</text>
</comment>
<keyword evidence="4 10" id="KW-0813">Transport</keyword>
<evidence type="ECO:0000256" key="7">
    <source>
        <dbReference type="ARBA" id="ARBA00023006"/>
    </source>
</evidence>
<evidence type="ECO:0000256" key="11">
    <source>
        <dbReference type="SAM" id="MobiDB-lite"/>
    </source>
</evidence>
<feature type="region of interest" description="Disordered" evidence="11">
    <location>
        <begin position="805"/>
        <end position="869"/>
    </location>
</feature>
<dbReference type="PANTHER" id="PTHR13038:SF10">
    <property type="entry name" value="AUTOPHAGY-RELATED PROTEIN 9"/>
    <property type="match status" value="1"/>
</dbReference>
<feature type="transmembrane region" description="Helical" evidence="10">
    <location>
        <begin position="157"/>
        <end position="181"/>
    </location>
</feature>
<feature type="transmembrane region" description="Helical" evidence="10">
    <location>
        <begin position="404"/>
        <end position="429"/>
    </location>
</feature>
<dbReference type="Proteomes" id="UP001605036">
    <property type="component" value="Unassembled WGS sequence"/>
</dbReference>
<organism evidence="12 13">
    <name type="scientific">Riccia fluitans</name>
    <dbReference type="NCBI Taxonomy" id="41844"/>
    <lineage>
        <taxon>Eukaryota</taxon>
        <taxon>Viridiplantae</taxon>
        <taxon>Streptophyta</taxon>
        <taxon>Embryophyta</taxon>
        <taxon>Marchantiophyta</taxon>
        <taxon>Marchantiopsida</taxon>
        <taxon>Marchantiidae</taxon>
        <taxon>Marchantiales</taxon>
        <taxon>Ricciaceae</taxon>
        <taxon>Riccia</taxon>
    </lineage>
</organism>
<dbReference type="GO" id="GO:0034045">
    <property type="term" value="C:phagophore assembly site membrane"/>
    <property type="evidence" value="ECO:0007669"/>
    <property type="project" value="UniProtKB-SubCell"/>
</dbReference>
<evidence type="ECO:0000313" key="13">
    <source>
        <dbReference type="Proteomes" id="UP001605036"/>
    </source>
</evidence>
<evidence type="ECO:0000256" key="10">
    <source>
        <dbReference type="RuleBase" id="RU364027"/>
    </source>
</evidence>
<evidence type="ECO:0000256" key="2">
    <source>
        <dbReference type="ARBA" id="ARBA00006185"/>
    </source>
</evidence>
<keyword evidence="6 10" id="KW-1133">Transmembrane helix</keyword>
<dbReference type="GO" id="GO:0006869">
    <property type="term" value="P:lipid transport"/>
    <property type="evidence" value="ECO:0007669"/>
    <property type="project" value="UniProtKB-KW"/>
</dbReference>
<comment type="similarity">
    <text evidence="2 10">Belongs to the ATG9 family.</text>
</comment>
<evidence type="ECO:0000256" key="5">
    <source>
        <dbReference type="ARBA" id="ARBA00022692"/>
    </source>
</evidence>